<organism evidence="4 5">
    <name type="scientific">Bifidobacterium dentium JCVIHMP022</name>
    <dbReference type="NCBI Taxonomy" id="553191"/>
    <lineage>
        <taxon>Bacteria</taxon>
        <taxon>Bacillati</taxon>
        <taxon>Actinomycetota</taxon>
        <taxon>Actinomycetes</taxon>
        <taxon>Bifidobacteriales</taxon>
        <taxon>Bifidobacteriaceae</taxon>
        <taxon>Bifidobacterium</taxon>
    </lineage>
</organism>
<evidence type="ECO:0000259" key="3">
    <source>
        <dbReference type="SMART" id="SM00278"/>
    </source>
</evidence>
<protein>
    <submittedName>
        <fullName evidence="4">ComEA protein</fullName>
    </submittedName>
</protein>
<feature type="region of interest" description="Disordered" evidence="1">
    <location>
        <begin position="75"/>
        <end position="116"/>
    </location>
</feature>
<dbReference type="NCBIfam" id="TIGR00426">
    <property type="entry name" value="competence protein ComEA helix-hairpin-helix repeat region"/>
    <property type="match status" value="1"/>
</dbReference>
<feature type="domain" description="Helix-hairpin-helix DNA-binding motif class 1" evidence="3">
    <location>
        <begin position="154"/>
        <end position="173"/>
    </location>
</feature>
<dbReference type="Pfam" id="PF12836">
    <property type="entry name" value="HHH_3"/>
    <property type="match status" value="1"/>
</dbReference>
<dbReference type="EMBL" id="AEHJ01000004">
    <property type="protein sequence ID" value="EFO78750.1"/>
    <property type="molecule type" value="Genomic_DNA"/>
</dbReference>
<comment type="caution">
    <text evidence="4">The sequence shown here is derived from an EMBL/GenBank/DDBJ whole genome shotgun (WGS) entry which is preliminary data.</text>
</comment>
<proteinExistence type="predicted"/>
<feature type="region of interest" description="Disordered" evidence="1">
    <location>
        <begin position="1"/>
        <end position="31"/>
    </location>
</feature>
<dbReference type="PANTHER" id="PTHR21180">
    <property type="entry name" value="ENDONUCLEASE/EXONUCLEASE/PHOSPHATASE FAMILY DOMAIN-CONTAINING PROTEIN 1"/>
    <property type="match status" value="1"/>
</dbReference>
<dbReference type="PANTHER" id="PTHR21180:SF32">
    <property type="entry name" value="ENDONUCLEASE_EXONUCLEASE_PHOSPHATASE FAMILY DOMAIN-CONTAINING PROTEIN 1"/>
    <property type="match status" value="1"/>
</dbReference>
<dbReference type="Proteomes" id="UP000003457">
    <property type="component" value="Unassembled WGS sequence"/>
</dbReference>
<dbReference type="RefSeq" id="WP_003841665.1">
    <property type="nucleotide sequence ID" value="NZ_AEHJ01000004.1"/>
</dbReference>
<evidence type="ECO:0000313" key="5">
    <source>
        <dbReference type="Proteomes" id="UP000003457"/>
    </source>
</evidence>
<dbReference type="SMART" id="SM00278">
    <property type="entry name" value="HhH1"/>
    <property type="match status" value="2"/>
</dbReference>
<dbReference type="GO" id="GO:0006281">
    <property type="term" value="P:DNA repair"/>
    <property type="evidence" value="ECO:0007669"/>
    <property type="project" value="InterPro"/>
</dbReference>
<reference evidence="4 5" key="1">
    <citation type="submission" date="2010-10" db="EMBL/GenBank/DDBJ databases">
        <authorList>
            <person name="Durkin A.S."/>
            <person name="Madupu R."/>
            <person name="Torralba M."/>
            <person name="Gillis M."/>
            <person name="Methe B."/>
            <person name="Sutton G."/>
            <person name="Nelson K.E."/>
        </authorList>
    </citation>
    <scope>NUCLEOTIDE SEQUENCE [LARGE SCALE GENOMIC DNA]</scope>
    <source>
        <strain evidence="4 5">JCVIHMP022</strain>
    </source>
</reference>
<dbReference type="InterPro" id="IPR051675">
    <property type="entry name" value="Endo/Exo/Phosphatase_dom_1"/>
</dbReference>
<gene>
    <name evidence="4" type="ORF">HMPREF9003_1240</name>
</gene>
<dbReference type="InterPro" id="IPR010994">
    <property type="entry name" value="RuvA_2-like"/>
</dbReference>
<keyword evidence="2" id="KW-0472">Membrane</keyword>
<keyword evidence="2" id="KW-0812">Transmembrane</keyword>
<dbReference type="InterPro" id="IPR003583">
    <property type="entry name" value="Hlx-hairpin-Hlx_DNA-bd_motif"/>
</dbReference>
<dbReference type="GO" id="GO:0015628">
    <property type="term" value="P:protein secretion by the type II secretion system"/>
    <property type="evidence" value="ECO:0007669"/>
    <property type="project" value="TreeGrafter"/>
</dbReference>
<feature type="domain" description="Helix-hairpin-helix DNA-binding motif class 1" evidence="3">
    <location>
        <begin position="124"/>
        <end position="143"/>
    </location>
</feature>
<dbReference type="GO" id="GO:0015627">
    <property type="term" value="C:type II protein secretion system complex"/>
    <property type="evidence" value="ECO:0007669"/>
    <property type="project" value="TreeGrafter"/>
</dbReference>
<feature type="compositionally biased region" description="Low complexity" evidence="1">
    <location>
        <begin position="82"/>
        <end position="116"/>
    </location>
</feature>
<sequence>MRRAVAAKPSLADLAGVQPSDSEEPINRGRRDKPRIIFQPIHAVIAMLTLTCALCASLTMLIQQATHYAQLQSTQPTVRQTAHPSSGASPSASASSAQSDTAQSESTDTDPTSDLLDLNTAGLEKLQTLKGIGPVTAQRILDYRMQFGRFDNVDQLMDVKGIGSKTLAKFRDQVCVR</sequence>
<dbReference type="SUPFAM" id="SSF47781">
    <property type="entry name" value="RuvA domain 2-like"/>
    <property type="match status" value="1"/>
</dbReference>
<dbReference type="Gene3D" id="1.10.150.320">
    <property type="entry name" value="Photosystem II 12 kDa extrinsic protein"/>
    <property type="match status" value="1"/>
</dbReference>
<name>A0AB72Z3L7_9BIFI</name>
<keyword evidence="2" id="KW-1133">Transmembrane helix</keyword>
<evidence type="ECO:0000256" key="2">
    <source>
        <dbReference type="SAM" id="Phobius"/>
    </source>
</evidence>
<dbReference type="AlphaFoldDB" id="A0AB72Z3L7"/>
<feature type="transmembrane region" description="Helical" evidence="2">
    <location>
        <begin position="36"/>
        <end position="62"/>
    </location>
</feature>
<evidence type="ECO:0000313" key="4">
    <source>
        <dbReference type="EMBL" id="EFO78750.1"/>
    </source>
</evidence>
<dbReference type="InterPro" id="IPR004509">
    <property type="entry name" value="Competence_ComEA_HhH"/>
</dbReference>
<evidence type="ECO:0000256" key="1">
    <source>
        <dbReference type="SAM" id="MobiDB-lite"/>
    </source>
</evidence>
<dbReference type="GO" id="GO:0003677">
    <property type="term" value="F:DNA binding"/>
    <property type="evidence" value="ECO:0007669"/>
    <property type="project" value="InterPro"/>
</dbReference>
<accession>A0AB72Z3L7</accession>